<dbReference type="PANTHER" id="PTHR21071">
    <property type="entry name" value="UDP-N-ACETYLENOLPYRUVOYLGLUCOSAMINE REDUCTASE"/>
    <property type="match status" value="1"/>
</dbReference>
<evidence type="ECO:0000313" key="2">
    <source>
        <dbReference type="EMBL" id="PIR92992.1"/>
    </source>
</evidence>
<feature type="non-terminal residue" evidence="2">
    <location>
        <position position="102"/>
    </location>
</feature>
<dbReference type="InterPro" id="IPR003170">
    <property type="entry name" value="MurB"/>
</dbReference>
<organism evidence="2 3">
    <name type="scientific">Candidatus Falkowbacteria bacterium CG10_big_fil_rev_8_21_14_0_10_43_10</name>
    <dbReference type="NCBI Taxonomy" id="1974567"/>
    <lineage>
        <taxon>Bacteria</taxon>
        <taxon>Candidatus Falkowiibacteriota</taxon>
    </lineage>
</organism>
<dbReference type="EMBL" id="PFAR01000038">
    <property type="protein sequence ID" value="PIR92992.1"/>
    <property type="molecule type" value="Genomic_DNA"/>
</dbReference>
<dbReference type="GO" id="GO:0071555">
    <property type="term" value="P:cell wall organization"/>
    <property type="evidence" value="ECO:0007669"/>
    <property type="project" value="TreeGrafter"/>
</dbReference>
<dbReference type="GO" id="GO:0008762">
    <property type="term" value="F:UDP-N-acetylmuramate dehydrogenase activity"/>
    <property type="evidence" value="ECO:0007669"/>
    <property type="project" value="InterPro"/>
</dbReference>
<dbReference type="InterPro" id="IPR036318">
    <property type="entry name" value="FAD-bd_PCMH-like_sf"/>
</dbReference>
<protein>
    <submittedName>
        <fullName evidence="2">UDP-N-acetylenolpyruvoylglucosamine reductase</fullName>
    </submittedName>
</protein>
<comment type="caution">
    <text evidence="2">The sequence shown here is derived from an EMBL/GenBank/DDBJ whole genome shotgun (WGS) entry which is preliminary data.</text>
</comment>
<dbReference type="Proteomes" id="UP000228626">
    <property type="component" value="Unassembled WGS sequence"/>
</dbReference>
<accession>A0A2H0V1Q3</accession>
<dbReference type="InterPro" id="IPR016167">
    <property type="entry name" value="FAD-bd_PCMH_sub1"/>
</dbReference>
<dbReference type="AlphaFoldDB" id="A0A2H0V1Q3"/>
<evidence type="ECO:0000313" key="3">
    <source>
        <dbReference type="Proteomes" id="UP000228626"/>
    </source>
</evidence>
<name>A0A2H0V1Q3_9BACT</name>
<dbReference type="HAMAP" id="MF_00037">
    <property type="entry name" value="MurB"/>
    <property type="match status" value="1"/>
</dbReference>
<dbReference type="Pfam" id="PF01565">
    <property type="entry name" value="FAD_binding_4"/>
    <property type="match status" value="1"/>
</dbReference>
<reference evidence="3" key="1">
    <citation type="submission" date="2017-09" db="EMBL/GenBank/DDBJ databases">
        <title>Depth-based differentiation of microbial function through sediment-hosted aquifers and enrichment of novel symbionts in the deep terrestrial subsurface.</title>
        <authorList>
            <person name="Probst A.J."/>
            <person name="Ladd B."/>
            <person name="Jarett J.K."/>
            <person name="Geller-Mcgrath D.E."/>
            <person name="Sieber C.M.K."/>
            <person name="Emerson J.B."/>
            <person name="Anantharaman K."/>
            <person name="Thomas B.C."/>
            <person name="Malmstrom R."/>
            <person name="Stieglmeier M."/>
            <person name="Klingl A."/>
            <person name="Woyke T."/>
            <person name="Ryan C.M."/>
            <person name="Banfield J.F."/>
        </authorList>
    </citation>
    <scope>NUCLEOTIDE SEQUENCE [LARGE SCALE GENOMIC DNA]</scope>
</reference>
<proteinExistence type="inferred from homology"/>
<dbReference type="GO" id="GO:0050660">
    <property type="term" value="F:flavin adenine dinucleotide binding"/>
    <property type="evidence" value="ECO:0007669"/>
    <property type="project" value="InterPro"/>
</dbReference>
<feature type="domain" description="FAD linked oxidase N-terminal" evidence="1">
    <location>
        <begin position="34"/>
        <end position="101"/>
    </location>
</feature>
<sequence>MEIYQKLQEKLGDLLRENVELKQYSTFKLGGPAKYFFIAKTREEIIKAAQAARELSLPFFILGGGSNILISDQGFGGLVIKAENRGVEVRKNIIRAEAGASL</sequence>
<dbReference type="GO" id="GO:0005829">
    <property type="term" value="C:cytosol"/>
    <property type="evidence" value="ECO:0007669"/>
    <property type="project" value="TreeGrafter"/>
</dbReference>
<dbReference type="PANTHER" id="PTHR21071:SF4">
    <property type="entry name" value="UDP-N-ACETYLENOLPYRUVOYLGLUCOSAMINE REDUCTASE"/>
    <property type="match status" value="1"/>
</dbReference>
<gene>
    <name evidence="2" type="ORF">COT99_03160</name>
</gene>
<dbReference type="InterPro" id="IPR006094">
    <property type="entry name" value="Oxid_FAD_bind_N"/>
</dbReference>
<evidence type="ECO:0000259" key="1">
    <source>
        <dbReference type="Pfam" id="PF01565"/>
    </source>
</evidence>
<dbReference type="SUPFAM" id="SSF56176">
    <property type="entry name" value="FAD-binding/transporter-associated domain-like"/>
    <property type="match status" value="1"/>
</dbReference>
<dbReference type="Gene3D" id="3.30.43.10">
    <property type="entry name" value="Uridine Diphospho-n-acetylenolpyruvylglucosamine Reductase, domain 2"/>
    <property type="match status" value="1"/>
</dbReference>